<feature type="region of interest" description="Disordered" evidence="1">
    <location>
        <begin position="1"/>
        <end position="20"/>
    </location>
</feature>
<organism evidence="2 3">
    <name type="scientific">Paenibacillus swuensis</name>
    <dbReference type="NCBI Taxonomy" id="1178515"/>
    <lineage>
        <taxon>Bacteria</taxon>
        <taxon>Bacillati</taxon>
        <taxon>Bacillota</taxon>
        <taxon>Bacilli</taxon>
        <taxon>Bacillales</taxon>
        <taxon>Paenibacillaceae</taxon>
        <taxon>Paenibacillus</taxon>
    </lineage>
</organism>
<dbReference type="OrthoDB" id="1680946at2"/>
<keyword evidence="3" id="KW-1185">Reference proteome</keyword>
<reference evidence="2 3" key="1">
    <citation type="submission" date="2015-01" db="EMBL/GenBank/DDBJ databases">
        <title>Paenibacillus swuensis/DY6/whole genome sequencing.</title>
        <authorList>
            <person name="Kim M.K."/>
            <person name="Srinivasan S."/>
            <person name="Lee J.-J."/>
        </authorList>
    </citation>
    <scope>NUCLEOTIDE SEQUENCE [LARGE SCALE GENOMIC DNA]</scope>
    <source>
        <strain evidence="2 3">DY6</strain>
    </source>
</reference>
<proteinExistence type="predicted"/>
<dbReference type="Proteomes" id="UP000076927">
    <property type="component" value="Chromosome"/>
</dbReference>
<dbReference type="STRING" id="1178515.SY83_06615"/>
<dbReference type="SUPFAM" id="SSF158397">
    <property type="entry name" value="TM1646-like"/>
    <property type="match status" value="1"/>
</dbReference>
<gene>
    <name evidence="2" type="ORF">SY83_06615</name>
</gene>
<dbReference type="EMBL" id="CP011388">
    <property type="protein sequence ID" value="ANE46012.1"/>
    <property type="molecule type" value="Genomic_DNA"/>
</dbReference>
<dbReference type="KEGG" id="pswu:SY83_06615"/>
<dbReference type="RefSeq" id="WP_068605376.1">
    <property type="nucleotide sequence ID" value="NZ_CP011388.1"/>
</dbReference>
<dbReference type="Pfam" id="PF03885">
    <property type="entry name" value="DUF327"/>
    <property type="match status" value="1"/>
</dbReference>
<dbReference type="AlphaFoldDB" id="A0A172TGC7"/>
<protein>
    <recommendedName>
        <fullName evidence="4">DUF327 domain-containing protein</fullName>
    </recommendedName>
</protein>
<sequence>MKINPGLRPFGKDLRMNDNAGSQQIQPKTFSDVMHRQHEQVSQEQLNQRMQLIEQQGQRLAKSMTVRELRTYKQMVKQFLEETVRRGVGLKDTKGWDRRGRGKRYKLLDEVDGVLLSLGDDMLEHEQGRIELLEKIGEIRGMLINLFF</sequence>
<evidence type="ECO:0000313" key="3">
    <source>
        <dbReference type="Proteomes" id="UP000076927"/>
    </source>
</evidence>
<evidence type="ECO:0008006" key="4">
    <source>
        <dbReference type="Google" id="ProtNLM"/>
    </source>
</evidence>
<dbReference type="InterPro" id="IPR005585">
    <property type="entry name" value="DUF327"/>
</dbReference>
<evidence type="ECO:0000313" key="2">
    <source>
        <dbReference type="EMBL" id="ANE46012.1"/>
    </source>
</evidence>
<dbReference type="Gene3D" id="1.20.120.490">
    <property type="entry name" value="Hypothetical protein TM1646-like domain"/>
    <property type="match status" value="1"/>
</dbReference>
<dbReference type="InterPro" id="IPR024042">
    <property type="entry name" value="TM1646-like_dom_sf"/>
</dbReference>
<accession>A0A172TGC7</accession>
<dbReference type="PATRIC" id="fig|1178515.4.peg.1320"/>
<evidence type="ECO:0000256" key="1">
    <source>
        <dbReference type="SAM" id="MobiDB-lite"/>
    </source>
</evidence>
<name>A0A172TGC7_9BACL</name>